<dbReference type="InterPro" id="IPR027417">
    <property type="entry name" value="P-loop_NTPase"/>
</dbReference>
<sequence>MLLYSRARYMAFRVPWPEPGLVFRRTLSTDLAQIGPLPEYLRLVSEKKLRPDEDQMRAVVKLQRLCEELLEYTPPIPKSSVGGGQTRTFTTDEHIEANTSRCDMVATSTGEDLISAPKGLWIYGEVGTGKSMAMDLFFNSMPSKRKKRVHFNAFIVSAFAHMHQWSQRSKPSHIHVTELVAQDLFDEAWLLCFDEFQITDVATATVLRQVLHHIFRMGGVVVATSNRDIQDLHKGGFHRERHSPFIDLLSERLEVIHLRGKIDYREQMMIDEGISGKHNGVYYRLDDPDDVDAFIARVAKLFFGTRLRKETFKVYGRDVVVKKAANGMALVTFDELCGTTANPMGPADFLMLCQRYHTIVLQSIPRMGLEQKNEARRFITFVDAAYENKVRLVMSADADPEHLFILTGDPAREESSDQFMHREMMGDLMGMTQRGTNMARSGSRFGDVGRLAIFTAKEEEFAFKRAVSRLKEMRTEAWTKAAHIPRGVDFGASVADNGRCGDDAEPYVSHHDSHALSSSSQEPALDASPRHGETNTYASDDFGDEASYAGYIRQYKRFNPDDNLEVNTNDTRRGKGRNSLNLPERHFWGMGLWGAKAGKWGVGVKAFWDQVNSSASTEKADAQRQEDKIVIKRKGVE</sequence>
<dbReference type="SUPFAM" id="SSF52540">
    <property type="entry name" value="P-loop containing nucleoside triphosphate hydrolases"/>
    <property type="match status" value="1"/>
</dbReference>
<evidence type="ECO:0000256" key="1">
    <source>
        <dbReference type="ARBA" id="ARBA00010322"/>
    </source>
</evidence>
<evidence type="ECO:0000313" key="5">
    <source>
        <dbReference type="EMBL" id="TPX57447.1"/>
    </source>
</evidence>
<dbReference type="Pfam" id="PF03969">
    <property type="entry name" value="AFG1_ATPase"/>
    <property type="match status" value="1"/>
</dbReference>
<dbReference type="InterPro" id="IPR005654">
    <property type="entry name" value="ATPase_AFG1-like"/>
</dbReference>
<gene>
    <name evidence="5" type="ORF">PhCBS80983_g03837</name>
</gene>
<dbReference type="Gene3D" id="3.40.50.300">
    <property type="entry name" value="P-loop containing nucleotide triphosphate hydrolases"/>
    <property type="match status" value="1"/>
</dbReference>
<organism evidence="5 6">
    <name type="scientific">Powellomyces hirtus</name>
    <dbReference type="NCBI Taxonomy" id="109895"/>
    <lineage>
        <taxon>Eukaryota</taxon>
        <taxon>Fungi</taxon>
        <taxon>Fungi incertae sedis</taxon>
        <taxon>Chytridiomycota</taxon>
        <taxon>Chytridiomycota incertae sedis</taxon>
        <taxon>Chytridiomycetes</taxon>
        <taxon>Spizellomycetales</taxon>
        <taxon>Powellomycetaceae</taxon>
        <taxon>Powellomyces</taxon>
    </lineage>
</organism>
<dbReference type="NCBIfam" id="NF040713">
    <property type="entry name" value="ZapE"/>
    <property type="match status" value="1"/>
</dbReference>
<dbReference type="AlphaFoldDB" id="A0A507E252"/>
<dbReference type="PANTHER" id="PTHR12169">
    <property type="entry name" value="ATPASE N2B"/>
    <property type="match status" value="1"/>
</dbReference>
<accession>A0A507E252</accession>
<evidence type="ECO:0000256" key="2">
    <source>
        <dbReference type="ARBA" id="ARBA00022741"/>
    </source>
</evidence>
<dbReference type="Proteomes" id="UP000318582">
    <property type="component" value="Unassembled WGS sequence"/>
</dbReference>
<protein>
    <recommendedName>
        <fullName evidence="7">AAA+ ATPase domain-containing protein</fullName>
    </recommendedName>
</protein>
<proteinExistence type="inferred from homology"/>
<comment type="caution">
    <text evidence="5">The sequence shown here is derived from an EMBL/GenBank/DDBJ whole genome shotgun (WGS) entry which is preliminary data.</text>
</comment>
<feature type="region of interest" description="Disordered" evidence="4">
    <location>
        <begin position="501"/>
        <end position="542"/>
    </location>
</feature>
<keyword evidence="6" id="KW-1185">Reference proteome</keyword>
<evidence type="ECO:0000256" key="4">
    <source>
        <dbReference type="SAM" id="MobiDB-lite"/>
    </source>
</evidence>
<dbReference type="GO" id="GO:0016887">
    <property type="term" value="F:ATP hydrolysis activity"/>
    <property type="evidence" value="ECO:0007669"/>
    <property type="project" value="InterPro"/>
</dbReference>
<keyword evidence="3" id="KW-0067">ATP-binding</keyword>
<evidence type="ECO:0000256" key="3">
    <source>
        <dbReference type="ARBA" id="ARBA00022840"/>
    </source>
</evidence>
<dbReference type="EMBL" id="QEAQ01000052">
    <property type="protein sequence ID" value="TPX57447.1"/>
    <property type="molecule type" value="Genomic_DNA"/>
</dbReference>
<dbReference type="PANTHER" id="PTHR12169:SF2">
    <property type="entry name" value="AFG1P"/>
    <property type="match status" value="1"/>
</dbReference>
<evidence type="ECO:0008006" key="7">
    <source>
        <dbReference type="Google" id="ProtNLM"/>
    </source>
</evidence>
<dbReference type="GO" id="GO:0005524">
    <property type="term" value="F:ATP binding"/>
    <property type="evidence" value="ECO:0007669"/>
    <property type="project" value="UniProtKB-KW"/>
</dbReference>
<evidence type="ECO:0000313" key="6">
    <source>
        <dbReference type="Proteomes" id="UP000318582"/>
    </source>
</evidence>
<comment type="similarity">
    <text evidence="1">Belongs to the AFG1 ATPase family.</text>
</comment>
<keyword evidence="2" id="KW-0547">Nucleotide-binding</keyword>
<name>A0A507E252_9FUNG</name>
<reference evidence="5 6" key="1">
    <citation type="journal article" date="2019" name="Sci. Rep.">
        <title>Comparative genomics of chytrid fungi reveal insights into the obligate biotrophic and pathogenic lifestyle of Synchytrium endobioticum.</title>
        <authorList>
            <person name="van de Vossenberg B.T.L.H."/>
            <person name="Warris S."/>
            <person name="Nguyen H.D.T."/>
            <person name="van Gent-Pelzer M.P.E."/>
            <person name="Joly D.L."/>
            <person name="van de Geest H.C."/>
            <person name="Bonants P.J.M."/>
            <person name="Smith D.S."/>
            <person name="Levesque C.A."/>
            <person name="van der Lee T.A.J."/>
        </authorList>
    </citation>
    <scope>NUCLEOTIDE SEQUENCE [LARGE SCALE GENOMIC DNA]</scope>
    <source>
        <strain evidence="5 6">CBS 809.83</strain>
    </source>
</reference>
<dbReference type="GO" id="GO:0005739">
    <property type="term" value="C:mitochondrion"/>
    <property type="evidence" value="ECO:0007669"/>
    <property type="project" value="TreeGrafter"/>
</dbReference>